<comment type="similarity">
    <text evidence="2">Belongs to the threonine synthase family.</text>
</comment>
<evidence type="ECO:0000256" key="2">
    <source>
        <dbReference type="ARBA" id="ARBA00005517"/>
    </source>
</evidence>
<dbReference type="PROSITE" id="PS00165">
    <property type="entry name" value="DEHYDRATASE_SER_THR"/>
    <property type="match status" value="1"/>
</dbReference>
<proteinExistence type="inferred from homology"/>
<name>A0A0T5NP68_9RHOB</name>
<evidence type="ECO:0000313" key="13">
    <source>
        <dbReference type="Proteomes" id="UP000051295"/>
    </source>
</evidence>
<dbReference type="InterPro" id="IPR000634">
    <property type="entry name" value="Ser/Thr_deHydtase_PyrdxlP-BS"/>
</dbReference>
<protein>
    <recommendedName>
        <fullName evidence="3 9">Threonine synthase</fullName>
        <ecNumber evidence="9">4.2.3.1</ecNumber>
    </recommendedName>
</protein>
<comment type="caution">
    <text evidence="12">The sequence shown here is derived from an EMBL/GenBank/DDBJ whole genome shotgun (WGS) entry which is preliminary data.</text>
</comment>
<evidence type="ECO:0000256" key="8">
    <source>
        <dbReference type="ARBA" id="ARBA00049144"/>
    </source>
</evidence>
<dbReference type="NCBIfam" id="TIGR00260">
    <property type="entry name" value="thrC"/>
    <property type="match status" value="1"/>
</dbReference>
<sequence>MKYISTRGNAPVLSFEEAMLTGLARDGGLYLPESIPTLTADDIKALHGVSYEEAAFRIMRPFIGDAFTDDEFRTIIARTYAGFGHAARAPLKQLDAGHFLLELFHGPTLAFKDFAMQLIGQLFEASLKRSGDRVCIVGATSGDTGSAAIEAFRGLDKVDVFILYPHGRVSEVQRRQMTTPVEDNVHAIALDGDFDACQARVKDMFNDFEFRDAVGLAGVNSINWARVLAQVVYYFTAAVSLGAPERKVSFTVPTGNFGDIFAGYIAKRMGLPIDWLIVATNQNDILHRCLTTSEYKPDGVIPSISPSMDIQVSSNFERALYYAYDQDGAAVAQLMDELKAGGFSVSQGALEALRESFASGRCDEDETRATILETWNAAGELLCPHSAVGVKVAEEMRDAATPMITLATAHPAKFPAAVEKASGQHPPLPDRMADLYERSERVTRVENDLAAIETLIKDRIPN</sequence>
<comment type="pathway">
    <text evidence="7">Amino-acid biosynthesis.</text>
</comment>
<evidence type="ECO:0000256" key="7">
    <source>
        <dbReference type="ARBA" id="ARBA00029440"/>
    </source>
</evidence>
<dbReference type="Proteomes" id="UP000051295">
    <property type="component" value="Unassembled WGS sequence"/>
</dbReference>
<dbReference type="RefSeq" id="WP_057796489.1">
    <property type="nucleotide sequence ID" value="NZ_LAXJ01000027.1"/>
</dbReference>
<dbReference type="OrthoDB" id="9763107at2"/>
<keyword evidence="13" id="KW-1185">Reference proteome</keyword>
<dbReference type="Pfam" id="PF14821">
    <property type="entry name" value="Thr_synth_N"/>
    <property type="match status" value="1"/>
</dbReference>
<evidence type="ECO:0000256" key="6">
    <source>
        <dbReference type="ARBA" id="ARBA00023239"/>
    </source>
</evidence>
<evidence type="ECO:0000256" key="3">
    <source>
        <dbReference type="ARBA" id="ARBA00018679"/>
    </source>
</evidence>
<dbReference type="GO" id="GO:0009088">
    <property type="term" value="P:threonine biosynthetic process"/>
    <property type="evidence" value="ECO:0007669"/>
    <property type="project" value="UniProtKB-UniRule"/>
</dbReference>
<comment type="catalytic activity">
    <reaction evidence="8">
        <text>O-phospho-L-homoserine + H2O = L-threonine + phosphate</text>
        <dbReference type="Rhea" id="RHEA:10840"/>
        <dbReference type="ChEBI" id="CHEBI:15377"/>
        <dbReference type="ChEBI" id="CHEBI:43474"/>
        <dbReference type="ChEBI" id="CHEBI:57590"/>
        <dbReference type="ChEBI" id="CHEBI:57926"/>
        <dbReference type="EC" id="4.2.3.1"/>
    </reaction>
</comment>
<evidence type="ECO:0000256" key="5">
    <source>
        <dbReference type="ARBA" id="ARBA00022898"/>
    </source>
</evidence>
<dbReference type="PANTHER" id="PTHR42690">
    <property type="entry name" value="THREONINE SYNTHASE FAMILY MEMBER"/>
    <property type="match status" value="1"/>
</dbReference>
<dbReference type="SUPFAM" id="SSF53686">
    <property type="entry name" value="Tryptophan synthase beta subunit-like PLP-dependent enzymes"/>
    <property type="match status" value="1"/>
</dbReference>
<evidence type="ECO:0000256" key="10">
    <source>
        <dbReference type="PIRSR" id="PIRSR604450-51"/>
    </source>
</evidence>
<reference evidence="12 13" key="1">
    <citation type="submission" date="2015-04" db="EMBL/GenBank/DDBJ databases">
        <title>The draft genome sequence of Roseovarius sp.R12b.</title>
        <authorList>
            <person name="Li G."/>
            <person name="Lai Q."/>
            <person name="Shao Z."/>
            <person name="Yan P."/>
        </authorList>
    </citation>
    <scope>NUCLEOTIDE SEQUENCE [LARGE SCALE GENOMIC DNA]</scope>
    <source>
        <strain evidence="12 13">R12B</strain>
    </source>
</reference>
<dbReference type="InterPro" id="IPR004450">
    <property type="entry name" value="Thr_synthase-like"/>
</dbReference>
<dbReference type="Gene3D" id="3.40.50.1100">
    <property type="match status" value="2"/>
</dbReference>
<evidence type="ECO:0000259" key="11">
    <source>
        <dbReference type="Pfam" id="PF14821"/>
    </source>
</evidence>
<dbReference type="EC" id="4.2.3.1" evidence="9"/>
<evidence type="ECO:0000256" key="9">
    <source>
        <dbReference type="NCBIfam" id="TIGR00260"/>
    </source>
</evidence>
<dbReference type="STRING" id="1641875.XM53_19730"/>
<feature type="domain" description="Threonine synthase N-terminal" evidence="11">
    <location>
        <begin position="2"/>
        <end position="80"/>
    </location>
</feature>
<dbReference type="InterPro" id="IPR029144">
    <property type="entry name" value="Thr_synth_N"/>
</dbReference>
<dbReference type="InterPro" id="IPR051166">
    <property type="entry name" value="Threonine_Synthase"/>
</dbReference>
<dbReference type="AlphaFoldDB" id="A0A0T5NP68"/>
<comment type="cofactor">
    <cofactor evidence="1 10">
        <name>pyridoxal 5'-phosphate</name>
        <dbReference type="ChEBI" id="CHEBI:597326"/>
    </cofactor>
</comment>
<evidence type="ECO:0000256" key="1">
    <source>
        <dbReference type="ARBA" id="ARBA00001933"/>
    </source>
</evidence>
<keyword evidence="6 12" id="KW-0456">Lyase</keyword>
<dbReference type="GO" id="GO:0030170">
    <property type="term" value="F:pyridoxal phosphate binding"/>
    <property type="evidence" value="ECO:0007669"/>
    <property type="project" value="InterPro"/>
</dbReference>
<dbReference type="InterPro" id="IPR037158">
    <property type="entry name" value="Thr_synth_N_sf"/>
</dbReference>
<dbReference type="UniPathway" id="UPA00050">
    <property type="reaction ID" value="UER00065"/>
</dbReference>
<dbReference type="Gene3D" id="3.90.1380.10">
    <property type="entry name" value="Threonine synthase, N-terminal domain"/>
    <property type="match status" value="1"/>
</dbReference>
<dbReference type="PANTHER" id="PTHR42690:SF1">
    <property type="entry name" value="THREONINE SYNTHASE-LIKE 2"/>
    <property type="match status" value="1"/>
</dbReference>
<dbReference type="CDD" id="cd01560">
    <property type="entry name" value="Thr-synth_2"/>
    <property type="match status" value="1"/>
</dbReference>
<gene>
    <name evidence="12" type="ORF">XM53_19730</name>
</gene>
<evidence type="ECO:0000313" key="12">
    <source>
        <dbReference type="EMBL" id="KRS10763.1"/>
    </source>
</evidence>
<dbReference type="PATRIC" id="fig|1641875.4.peg.2487"/>
<dbReference type="Pfam" id="PF24857">
    <property type="entry name" value="THR4_C"/>
    <property type="match status" value="1"/>
</dbReference>
<keyword evidence="5 10" id="KW-0663">Pyridoxal phosphate</keyword>
<dbReference type="EMBL" id="LAXJ01000027">
    <property type="protein sequence ID" value="KRS10763.1"/>
    <property type="molecule type" value="Genomic_DNA"/>
</dbReference>
<feature type="modified residue" description="N6-(pyridoxal phosphate)lysine" evidence="10">
    <location>
        <position position="112"/>
    </location>
</feature>
<evidence type="ECO:0000256" key="4">
    <source>
        <dbReference type="ARBA" id="ARBA00022605"/>
    </source>
</evidence>
<accession>A0A0T5NP68</accession>
<organism evidence="12 13">
    <name type="scientific">Roseovarius atlanticus</name>
    <dbReference type="NCBI Taxonomy" id="1641875"/>
    <lineage>
        <taxon>Bacteria</taxon>
        <taxon>Pseudomonadati</taxon>
        <taxon>Pseudomonadota</taxon>
        <taxon>Alphaproteobacteria</taxon>
        <taxon>Rhodobacterales</taxon>
        <taxon>Roseobacteraceae</taxon>
        <taxon>Roseovarius</taxon>
    </lineage>
</organism>
<dbReference type="GO" id="GO:0004795">
    <property type="term" value="F:threonine synthase activity"/>
    <property type="evidence" value="ECO:0007669"/>
    <property type="project" value="UniProtKB-UniRule"/>
</dbReference>
<dbReference type="InterPro" id="IPR036052">
    <property type="entry name" value="TrpB-like_PALP_sf"/>
</dbReference>
<keyword evidence="4" id="KW-0028">Amino-acid biosynthesis</keyword>